<evidence type="ECO:0000313" key="2">
    <source>
        <dbReference type="EMBL" id="KAH7018683.1"/>
    </source>
</evidence>
<dbReference type="EMBL" id="JAGTJR010000070">
    <property type="protein sequence ID" value="KAH7018683.1"/>
    <property type="molecule type" value="Genomic_DNA"/>
</dbReference>
<keyword evidence="3" id="KW-1185">Reference proteome</keyword>
<protein>
    <recommendedName>
        <fullName evidence="4">Secreted protein</fullName>
    </recommendedName>
</protein>
<reference evidence="2 3" key="1">
    <citation type="journal article" date="2021" name="Nat. Commun.">
        <title>Genetic determinants of endophytism in the Arabidopsis root mycobiome.</title>
        <authorList>
            <person name="Mesny F."/>
            <person name="Miyauchi S."/>
            <person name="Thiergart T."/>
            <person name="Pickel B."/>
            <person name="Atanasova L."/>
            <person name="Karlsson M."/>
            <person name="Huettel B."/>
            <person name="Barry K.W."/>
            <person name="Haridas S."/>
            <person name="Chen C."/>
            <person name="Bauer D."/>
            <person name="Andreopoulos W."/>
            <person name="Pangilinan J."/>
            <person name="LaButti K."/>
            <person name="Riley R."/>
            <person name="Lipzen A."/>
            <person name="Clum A."/>
            <person name="Drula E."/>
            <person name="Henrissat B."/>
            <person name="Kohler A."/>
            <person name="Grigoriev I.V."/>
            <person name="Martin F.M."/>
            <person name="Hacquard S."/>
        </authorList>
    </citation>
    <scope>NUCLEOTIDE SEQUENCE [LARGE SCALE GENOMIC DNA]</scope>
    <source>
        <strain evidence="2 3">MPI-SDFR-AT-0080</strain>
    </source>
</reference>
<name>A0ABQ8FRS8_9PEZI</name>
<feature type="compositionally biased region" description="Basic and acidic residues" evidence="1">
    <location>
        <begin position="109"/>
        <end position="124"/>
    </location>
</feature>
<sequence length="124" mass="13585">MLSSATARARLFVITLSSALTQSFVRLAAFQIACSLTIVTLRLVVSLLISGGQSTEAPGLTAQRRTVTSRHFLTGVTDSLRGACTTPSRNNSARRVHCVRQRQGRHTLRPGERLRQRADARALR</sequence>
<dbReference type="Proteomes" id="UP000774617">
    <property type="component" value="Unassembled WGS sequence"/>
</dbReference>
<comment type="caution">
    <text evidence="2">The sequence shown here is derived from an EMBL/GenBank/DDBJ whole genome shotgun (WGS) entry which is preliminary data.</text>
</comment>
<feature type="compositionally biased region" description="Basic residues" evidence="1">
    <location>
        <begin position="92"/>
        <end position="108"/>
    </location>
</feature>
<feature type="region of interest" description="Disordered" evidence="1">
    <location>
        <begin position="83"/>
        <end position="124"/>
    </location>
</feature>
<evidence type="ECO:0008006" key="4">
    <source>
        <dbReference type="Google" id="ProtNLM"/>
    </source>
</evidence>
<proteinExistence type="predicted"/>
<gene>
    <name evidence="2" type="ORF">B0J12DRAFT_415117</name>
</gene>
<accession>A0ABQ8FRS8</accession>
<evidence type="ECO:0000256" key="1">
    <source>
        <dbReference type="SAM" id="MobiDB-lite"/>
    </source>
</evidence>
<evidence type="ECO:0000313" key="3">
    <source>
        <dbReference type="Proteomes" id="UP000774617"/>
    </source>
</evidence>
<organism evidence="2 3">
    <name type="scientific">Macrophomina phaseolina</name>
    <dbReference type="NCBI Taxonomy" id="35725"/>
    <lineage>
        <taxon>Eukaryota</taxon>
        <taxon>Fungi</taxon>
        <taxon>Dikarya</taxon>
        <taxon>Ascomycota</taxon>
        <taxon>Pezizomycotina</taxon>
        <taxon>Dothideomycetes</taxon>
        <taxon>Dothideomycetes incertae sedis</taxon>
        <taxon>Botryosphaeriales</taxon>
        <taxon>Botryosphaeriaceae</taxon>
        <taxon>Macrophomina</taxon>
    </lineage>
</organism>